<gene>
    <name evidence="1" type="ORF">CVT26_008633</name>
</gene>
<dbReference type="EMBL" id="NHYE01001421">
    <property type="protein sequence ID" value="PPQ95603.1"/>
    <property type="molecule type" value="Genomic_DNA"/>
</dbReference>
<reference evidence="1 2" key="1">
    <citation type="journal article" date="2018" name="Evol. Lett.">
        <title>Horizontal gene cluster transfer increased hallucinogenic mushroom diversity.</title>
        <authorList>
            <person name="Reynolds H.T."/>
            <person name="Vijayakumar V."/>
            <person name="Gluck-Thaler E."/>
            <person name="Korotkin H.B."/>
            <person name="Matheny P.B."/>
            <person name="Slot J.C."/>
        </authorList>
    </citation>
    <scope>NUCLEOTIDE SEQUENCE [LARGE SCALE GENOMIC DNA]</scope>
    <source>
        <strain evidence="1 2">SRW20</strain>
    </source>
</reference>
<accession>A0A409XXZ8</accession>
<organism evidence="1 2">
    <name type="scientific">Gymnopilus dilepis</name>
    <dbReference type="NCBI Taxonomy" id="231916"/>
    <lineage>
        <taxon>Eukaryota</taxon>
        <taxon>Fungi</taxon>
        <taxon>Dikarya</taxon>
        <taxon>Basidiomycota</taxon>
        <taxon>Agaricomycotina</taxon>
        <taxon>Agaricomycetes</taxon>
        <taxon>Agaricomycetidae</taxon>
        <taxon>Agaricales</taxon>
        <taxon>Agaricineae</taxon>
        <taxon>Hymenogastraceae</taxon>
        <taxon>Gymnopilus</taxon>
    </lineage>
</organism>
<sequence>MPGLHVEVDAGLRCKMYAKGRISLAILQQSKVKGEGWQNVSLHSITTRCRLQGASASLQQRGGIHSNIMFLPAPPYPSVPTKLELGGTSLEAA</sequence>
<dbReference type="AlphaFoldDB" id="A0A409XXZ8"/>
<proteinExistence type="predicted"/>
<comment type="caution">
    <text evidence="1">The sequence shown here is derived from an EMBL/GenBank/DDBJ whole genome shotgun (WGS) entry which is preliminary data.</text>
</comment>
<dbReference type="InParanoid" id="A0A409XXZ8"/>
<name>A0A409XXZ8_9AGAR</name>
<protein>
    <submittedName>
        <fullName evidence="1">Uncharacterized protein</fullName>
    </submittedName>
</protein>
<keyword evidence="2" id="KW-1185">Reference proteome</keyword>
<evidence type="ECO:0000313" key="1">
    <source>
        <dbReference type="EMBL" id="PPQ95603.1"/>
    </source>
</evidence>
<dbReference type="Proteomes" id="UP000284706">
    <property type="component" value="Unassembled WGS sequence"/>
</dbReference>
<evidence type="ECO:0000313" key="2">
    <source>
        <dbReference type="Proteomes" id="UP000284706"/>
    </source>
</evidence>